<dbReference type="GO" id="GO:0006915">
    <property type="term" value="P:apoptotic process"/>
    <property type="evidence" value="ECO:0007669"/>
    <property type="project" value="UniProtKB-KW"/>
</dbReference>
<dbReference type="InterPro" id="IPR016024">
    <property type="entry name" value="ARM-type_fold"/>
</dbReference>
<dbReference type="Pfam" id="PF16457">
    <property type="entry name" value="PH_12"/>
    <property type="match status" value="1"/>
</dbReference>
<dbReference type="Gene3D" id="1.25.10.10">
    <property type="entry name" value="Leucine-rich Repeat Variant"/>
    <property type="match status" value="1"/>
</dbReference>
<dbReference type="EMBL" id="PTQR01000044">
    <property type="protein sequence ID" value="TKX24239.1"/>
    <property type="molecule type" value="Genomic_DNA"/>
</dbReference>
<dbReference type="PANTHER" id="PTHR12771">
    <property type="entry name" value="ENGULFMENT AND CELL MOTILITY"/>
    <property type="match status" value="1"/>
</dbReference>
<evidence type="ECO:0000256" key="1">
    <source>
        <dbReference type="ARBA" id="ARBA00022703"/>
    </source>
</evidence>
<dbReference type="InterPro" id="IPR006816">
    <property type="entry name" value="ELMO_dom"/>
</dbReference>
<feature type="region of interest" description="Disordered" evidence="5">
    <location>
        <begin position="264"/>
        <end position="285"/>
    </location>
</feature>
<comment type="function">
    <text evidence="4">Involved in cytoskeletal rearrangements required for phagocytosis of apoptotic cells and cell motility. Acts in association with DOCK1 and CRK. Was initially proposed to be required in complex with DOCK1 to activate Rac Rho small GTPases. May enhance the guanine nucleotide exchange factor (GEF) activity of DOCK1.</text>
</comment>
<evidence type="ECO:0000256" key="3">
    <source>
        <dbReference type="ARBA" id="ARBA00023036"/>
    </source>
</evidence>
<feature type="compositionally biased region" description="Gly residues" evidence="5">
    <location>
        <begin position="709"/>
        <end position="725"/>
    </location>
</feature>
<sequence>MDGKMDVATIVNGMNSDSESSRKLAAFHLQSLLADPDFVDAFVQGDGMPALNTMVLRENGNTLAYAMGSLNRILELDFGWEQVGIEVAERAVELVVDRPVINVLRNAFRLLVLIVSRPFDNLDYPLQSPGGNGVGPNIETLKPVLKEHVNFLDALIEKLSSADHALCGNALQFLNALIRDGIMTFSETQLMRFVKRLQDLEIFSTVEGLMRGDSLADIAAPVIDFQTLTKVMLRCWRFVPVDLTRQAHSEALFHIRKTATRALPHKAVPSRKSEKQPETNGEVESEVPWTTIGFETEEPSSDLQETGLLGLMDFADFVRKNNDWFQKTLLEQSVMSPEQRCPIARVSMIVTQMLYEHFNIGDSTASPRASAVMEEQLQGDLDKTVQPLLLCRDRLHGAVAHAFFRIWNTAEATVPEFDKIEQLIRLLITKVIGNSTRTATTQEVEEAIDNTSLASLRKWQLTDLDAFQERAWGTDLSQLRKHLHDESVQFITEQRIRCLLEGSWFPSLASLDSSPRQQPNSRPSSAVLSWRFVQLSPNRRYLHHAAYPRKPEGTPTLADMPQRIDVNHISSVVSNVTAARIPEEVRVHEANGNGNGAASKKSRAEKVEENGEGTVTRLHIHGAARSQADGAESETPLLELQCASQTTASEWLDGLLMLLEQTPITADTTRMIGIVEEWSLKVRLLNLNWEDVDWERADVAAAANEVAGEGKGSGGADGVGKGGRAGAVDADTVPSREGLDDDYWYDMGEG</sequence>
<evidence type="ECO:0000256" key="5">
    <source>
        <dbReference type="SAM" id="MobiDB-lite"/>
    </source>
</evidence>
<dbReference type="GO" id="GO:0017124">
    <property type="term" value="F:SH3 domain binding"/>
    <property type="evidence" value="ECO:0007669"/>
    <property type="project" value="UniProtKB-KW"/>
</dbReference>
<dbReference type="InterPro" id="IPR011993">
    <property type="entry name" value="PH-like_dom_sf"/>
</dbReference>
<reference evidence="7 8" key="1">
    <citation type="submission" date="2018-02" db="EMBL/GenBank/DDBJ databases">
        <title>Draft genome sequences of Elsinoe sp., causing black scab on jojoba.</title>
        <authorList>
            <person name="Stodart B."/>
            <person name="Jeffress S."/>
            <person name="Ash G."/>
            <person name="Arun Chinnappa K."/>
        </authorList>
    </citation>
    <scope>NUCLEOTIDE SEQUENCE [LARGE SCALE GENOMIC DNA]</scope>
    <source>
        <strain evidence="7 8">Hillstone_2</strain>
    </source>
</reference>
<dbReference type="SUPFAM" id="SSF48371">
    <property type="entry name" value="ARM repeat"/>
    <property type="match status" value="1"/>
</dbReference>
<dbReference type="Gene3D" id="2.30.29.30">
    <property type="entry name" value="Pleckstrin-homology domain (PH domain)/Phosphotyrosine-binding domain (PTB)"/>
    <property type="match status" value="1"/>
</dbReference>
<dbReference type="InterPro" id="IPR011989">
    <property type="entry name" value="ARM-like"/>
</dbReference>
<gene>
    <name evidence="7" type="ORF">C1H76_3542</name>
</gene>
<protein>
    <submittedName>
        <fullName evidence="7">Putative ELMO/CED-12 family protein</fullName>
    </submittedName>
</protein>
<dbReference type="GO" id="GO:0007015">
    <property type="term" value="P:actin filament organization"/>
    <property type="evidence" value="ECO:0007669"/>
    <property type="project" value="TreeGrafter"/>
</dbReference>
<dbReference type="InterPro" id="IPR001849">
    <property type="entry name" value="PH_domain"/>
</dbReference>
<dbReference type="PROSITE" id="PS51335">
    <property type="entry name" value="ELMO"/>
    <property type="match status" value="1"/>
</dbReference>
<dbReference type="Proteomes" id="UP000308133">
    <property type="component" value="Unassembled WGS sequence"/>
</dbReference>
<feature type="domain" description="ELMO" evidence="6">
    <location>
        <begin position="247"/>
        <end position="432"/>
    </location>
</feature>
<dbReference type="InterPro" id="IPR024574">
    <property type="entry name" value="ELMO_ARM"/>
</dbReference>
<evidence type="ECO:0000259" key="6">
    <source>
        <dbReference type="PROSITE" id="PS51335"/>
    </source>
</evidence>
<name>A0A4U7B0K6_9PEZI</name>
<evidence type="ECO:0000256" key="4">
    <source>
        <dbReference type="ARBA" id="ARBA00024863"/>
    </source>
</evidence>
<comment type="caution">
    <text evidence="7">The sequence shown here is derived from an EMBL/GenBank/DDBJ whole genome shotgun (WGS) entry which is preliminary data.</text>
</comment>
<accession>A0A4U7B0K6</accession>
<dbReference type="GO" id="GO:0005886">
    <property type="term" value="C:plasma membrane"/>
    <property type="evidence" value="ECO:0007669"/>
    <property type="project" value="TreeGrafter"/>
</dbReference>
<feature type="region of interest" description="Disordered" evidence="5">
    <location>
        <begin position="706"/>
        <end position="750"/>
    </location>
</feature>
<evidence type="ECO:0000313" key="7">
    <source>
        <dbReference type="EMBL" id="TKX24239.1"/>
    </source>
</evidence>
<keyword evidence="2" id="KW-0581">Phagocytosis</keyword>
<evidence type="ECO:0000313" key="8">
    <source>
        <dbReference type="Proteomes" id="UP000308133"/>
    </source>
</evidence>
<keyword evidence="3" id="KW-0729">SH3-binding</keyword>
<dbReference type="AlphaFoldDB" id="A0A4U7B0K6"/>
<dbReference type="Pfam" id="PF11841">
    <property type="entry name" value="ELMO_ARM"/>
    <property type="match status" value="1"/>
</dbReference>
<feature type="compositionally biased region" description="Acidic residues" evidence="5">
    <location>
        <begin position="739"/>
        <end position="750"/>
    </location>
</feature>
<organism evidence="7 8">
    <name type="scientific">Elsinoe australis</name>
    <dbReference type="NCBI Taxonomy" id="40998"/>
    <lineage>
        <taxon>Eukaryota</taxon>
        <taxon>Fungi</taxon>
        <taxon>Dikarya</taxon>
        <taxon>Ascomycota</taxon>
        <taxon>Pezizomycotina</taxon>
        <taxon>Dothideomycetes</taxon>
        <taxon>Dothideomycetidae</taxon>
        <taxon>Myriangiales</taxon>
        <taxon>Elsinoaceae</taxon>
        <taxon>Elsinoe</taxon>
    </lineage>
</organism>
<evidence type="ECO:0000256" key="2">
    <source>
        <dbReference type="ARBA" id="ARBA00022907"/>
    </source>
</evidence>
<keyword evidence="1" id="KW-0053">Apoptosis</keyword>
<dbReference type="Pfam" id="PF04727">
    <property type="entry name" value="ELMO_CED12"/>
    <property type="match status" value="1"/>
</dbReference>
<dbReference type="PANTHER" id="PTHR12771:SF56">
    <property type="entry name" value="CED-12"/>
    <property type="match status" value="1"/>
</dbReference>
<dbReference type="InterPro" id="IPR050868">
    <property type="entry name" value="ELMO_domain-containing"/>
</dbReference>
<proteinExistence type="predicted"/>